<dbReference type="FunFam" id="3.20.20.300:FF:000006">
    <property type="entry name" value="Beta-glucosidase H"/>
    <property type="match status" value="1"/>
</dbReference>
<gene>
    <name evidence="13" type="ORF">FACUT_10949</name>
</gene>
<dbReference type="InterPro" id="IPR037524">
    <property type="entry name" value="PA14/GLEYA"/>
</dbReference>
<accession>A0A8H4JE23</accession>
<dbReference type="Gene3D" id="2.60.40.10">
    <property type="entry name" value="Immunoglobulins"/>
    <property type="match status" value="1"/>
</dbReference>
<dbReference type="GO" id="GO:0008422">
    <property type="term" value="F:beta-glucosidase activity"/>
    <property type="evidence" value="ECO:0007669"/>
    <property type="project" value="UniProtKB-EC"/>
</dbReference>
<dbReference type="InterPro" id="IPR013783">
    <property type="entry name" value="Ig-like_fold"/>
</dbReference>
<evidence type="ECO:0000256" key="9">
    <source>
        <dbReference type="ARBA" id="ARBA00023326"/>
    </source>
</evidence>
<evidence type="ECO:0000256" key="1">
    <source>
        <dbReference type="ARBA" id="ARBA00000448"/>
    </source>
</evidence>
<sequence length="1317" mass="145895">MDVEALIQQLTLEEKVQLTAGVGWWHTAAIERLSIPPIRLSDGPNGVRGTHFFDSTPSSCLPCGTALGATWNTYLIHRLGQLLSDEAHAKGTHVLLGPTVNIQRGPLGGRGFESFSEDPVLSGILAGHYVRGVQKNGVSATMKHFACNDMESARMAVDVQVTERALREVYLLPFMIAVEMASPRVFMTAYNKVNGTHAPDNHHLLQDILRDEWKWDGLVVSDWFGTYSTTESINAGQDLEMPGPTRWRGETLVHAVTSNKVKRSTLDERVRNVLKLVKHSIENTSIPPNAPETQLQSEENTRLLREAAAESVVLLKNDRGVLPLNPAKKVAVIGPNADISTYCGGGSASLRAYHTVSPLEGIKGIAKDVFFAKGLYGHRSLPQIGKLLKTVDEQHQGFTLRIYNDAPPSFGPDTRKVLETRILDDSNIWFVDYEHPALEQIWYAEMEGVLTPEKSGEWDFGLCVHGTGELFIDGELVVSNVTDQKPGSSFLGCGTIEKTGSKLLEGGKSYNVIVRWGCDKTSDLKVSGVVDFGQGGMRLGGCPRLEPRQALQDAVELAKSIDQVVLCVGTSGEWESEGQDRANMSLPPGSDDLISAVLQANPNTVVLIQSGTPVSMPWVNQASTIAQAWFGGNEAGNGIADVLFGAVNPSGKLPITMPRRVADNPSALSFRSEGGRVSYSEDVHVGYRWYDTLEIKPLFPFGHGLSYTTFELSDLHVEEHVVSESSKLTVSVNVSNTGSRSGAAVVQVYVKPSHPTPLTASALDTITRSDKELKGFAKINLDAGANGRTEVELDVLLFAEALNTLHKSSQQGLQIMTTQPPTVISPELHVESPTHYEEEETLHTEAPAPLGNPHLTLAFGSSPNAPSPSRPPIHSHATHFNPPQNVELFEHPFQTDEICPRISLTVGLLPSKFDSYHALAARFGTRTATISHCSQMCIRLRPADYWDHISHRKWATAYCLSIGAFQVGQINQSRMFEAESMQLARLLGMHLVSEYEGLNPIETQLRKKSFWLQLYTFAHSKIQPGRCNYLTYLDNYTIRDVNFAALEPLNIVDENITETGIVGQLPSTPSVGLPNNTDSADDAPFHSTTVFIMASRAFLLGMRESMVNDGCNCGFGRSLEERLSKLRDLLDQLRYILDGLPTHMRQWGPGDNYQPFDSSQRRQGAFTDTNIEHLQNESTRANLHVSHLWLQNFLLDKMDVALQEMKDQDRDHAYVTTQLKQNWRDREDVARQLLHILHSIPHAYLEPNGLYLIYKVRSIASSLLNCPFEMDRQLSRRVSEYIQEFTKVLSYLDRSEIVNTDGLRSWIDEGQHVNHDT</sequence>
<dbReference type="PROSITE" id="PS00775">
    <property type="entry name" value="GLYCOSYL_HYDROL_F3"/>
    <property type="match status" value="1"/>
</dbReference>
<dbReference type="Pfam" id="PF01915">
    <property type="entry name" value="Glyco_hydro_3_C"/>
    <property type="match status" value="1"/>
</dbReference>
<evidence type="ECO:0000256" key="4">
    <source>
        <dbReference type="ARBA" id="ARBA00022801"/>
    </source>
</evidence>
<dbReference type="InterPro" id="IPR026891">
    <property type="entry name" value="Fn3-like"/>
</dbReference>
<dbReference type="InterPro" id="IPR036881">
    <property type="entry name" value="Glyco_hydro_3_C_sf"/>
</dbReference>
<evidence type="ECO:0000313" key="13">
    <source>
        <dbReference type="EMBL" id="KAF4421573.1"/>
    </source>
</evidence>
<dbReference type="InterPro" id="IPR050288">
    <property type="entry name" value="Cellulose_deg_GH3"/>
</dbReference>
<keyword evidence="6" id="KW-0325">Glycoprotein</keyword>
<keyword evidence="14" id="KW-1185">Reference proteome</keyword>
<dbReference type="Pfam" id="PF00933">
    <property type="entry name" value="Glyco_hydro_3"/>
    <property type="match status" value="1"/>
</dbReference>
<dbReference type="SUPFAM" id="SSF51445">
    <property type="entry name" value="(Trans)glycosidases"/>
    <property type="match status" value="1"/>
</dbReference>
<dbReference type="Gene3D" id="2.60.120.260">
    <property type="entry name" value="Galactose-binding domain-like"/>
    <property type="match status" value="1"/>
</dbReference>
<dbReference type="EC" id="3.2.1.21" evidence="10"/>
<dbReference type="Pfam" id="PF14310">
    <property type="entry name" value="Fn3-like"/>
    <property type="match status" value="1"/>
</dbReference>
<name>A0A8H4JE23_9HYPO</name>
<comment type="caution">
    <text evidence="13">The sequence shown here is derived from an EMBL/GenBank/DDBJ whole genome shotgun (WGS) entry which is preliminary data.</text>
</comment>
<dbReference type="InterPro" id="IPR011658">
    <property type="entry name" value="PA14_dom"/>
</dbReference>
<evidence type="ECO:0000256" key="7">
    <source>
        <dbReference type="ARBA" id="ARBA00023277"/>
    </source>
</evidence>
<evidence type="ECO:0000259" key="12">
    <source>
        <dbReference type="PROSITE" id="PS51820"/>
    </source>
</evidence>
<keyword evidence="4 10" id="KW-0378">Hydrolase</keyword>
<dbReference type="Pfam" id="PF07691">
    <property type="entry name" value="PA14"/>
    <property type="match status" value="1"/>
</dbReference>
<dbReference type="PROSITE" id="PS51820">
    <property type="entry name" value="PA14"/>
    <property type="match status" value="1"/>
</dbReference>
<feature type="domain" description="PA14" evidence="12">
    <location>
        <begin position="393"/>
        <end position="555"/>
    </location>
</feature>
<keyword evidence="7 10" id="KW-0119">Carbohydrate metabolism</keyword>
<reference evidence="13 14" key="1">
    <citation type="submission" date="2020-01" db="EMBL/GenBank/DDBJ databases">
        <title>Identification and distribution of gene clusters putatively required for synthesis of sphingolipid metabolism inhibitors in phylogenetically diverse species of the filamentous fungus Fusarium.</title>
        <authorList>
            <person name="Kim H.-S."/>
            <person name="Busman M."/>
            <person name="Brown D.W."/>
            <person name="Divon H."/>
            <person name="Uhlig S."/>
            <person name="Proctor R.H."/>
        </authorList>
    </citation>
    <scope>NUCLEOTIDE SEQUENCE [LARGE SCALE GENOMIC DNA]</scope>
    <source>
        <strain evidence="13 14">NRRL 13308</strain>
    </source>
</reference>
<dbReference type="SMART" id="SM00758">
    <property type="entry name" value="PA14"/>
    <property type="match status" value="1"/>
</dbReference>
<evidence type="ECO:0000313" key="14">
    <source>
        <dbReference type="Proteomes" id="UP000536711"/>
    </source>
</evidence>
<dbReference type="InterPro" id="IPR017853">
    <property type="entry name" value="GH"/>
</dbReference>
<dbReference type="Gene3D" id="3.20.20.300">
    <property type="entry name" value="Glycoside hydrolase, family 3, N-terminal domain"/>
    <property type="match status" value="1"/>
</dbReference>
<dbReference type="SUPFAM" id="SSF52279">
    <property type="entry name" value="Beta-D-glucan exohydrolase, C-terminal domain"/>
    <property type="match status" value="1"/>
</dbReference>
<proteinExistence type="inferred from homology"/>
<protein>
    <recommendedName>
        <fullName evidence="10">beta-glucosidase</fullName>
        <ecNumber evidence="10">3.2.1.21</ecNumber>
    </recommendedName>
</protein>
<dbReference type="Gene3D" id="3.40.50.1700">
    <property type="entry name" value="Glycoside hydrolase family 3 C-terminal domain"/>
    <property type="match status" value="1"/>
</dbReference>
<keyword evidence="8 10" id="KW-0326">Glycosidase</keyword>
<dbReference type="GO" id="GO:0030245">
    <property type="term" value="P:cellulose catabolic process"/>
    <property type="evidence" value="ECO:0007669"/>
    <property type="project" value="UniProtKB-UniPathway"/>
</dbReference>
<dbReference type="CDD" id="cd12148">
    <property type="entry name" value="fungal_TF_MHR"/>
    <property type="match status" value="1"/>
</dbReference>
<comment type="similarity">
    <text evidence="3 10">Belongs to the glycosyl hydrolase 3 family.</text>
</comment>
<comment type="catalytic activity">
    <reaction evidence="1 10">
        <text>Hydrolysis of terminal, non-reducing beta-D-glucosyl residues with release of beta-D-glucose.</text>
        <dbReference type="EC" id="3.2.1.21"/>
    </reaction>
</comment>
<dbReference type="InterPro" id="IPR019800">
    <property type="entry name" value="Glyco_hydro_3_AS"/>
</dbReference>
<dbReference type="InterPro" id="IPR002772">
    <property type="entry name" value="Glyco_hydro_3_C"/>
</dbReference>
<organism evidence="13 14">
    <name type="scientific">Fusarium acutatum</name>
    <dbReference type="NCBI Taxonomy" id="78861"/>
    <lineage>
        <taxon>Eukaryota</taxon>
        <taxon>Fungi</taxon>
        <taxon>Dikarya</taxon>
        <taxon>Ascomycota</taxon>
        <taxon>Pezizomycotina</taxon>
        <taxon>Sordariomycetes</taxon>
        <taxon>Hypocreomycetidae</taxon>
        <taxon>Hypocreales</taxon>
        <taxon>Nectriaceae</taxon>
        <taxon>Fusarium</taxon>
        <taxon>Fusarium fujikuroi species complex</taxon>
    </lineage>
</organism>
<keyword evidence="5" id="KW-0136">Cellulose degradation</keyword>
<evidence type="ECO:0000256" key="3">
    <source>
        <dbReference type="ARBA" id="ARBA00005336"/>
    </source>
</evidence>
<evidence type="ECO:0000256" key="10">
    <source>
        <dbReference type="RuleBase" id="RU361161"/>
    </source>
</evidence>
<feature type="region of interest" description="Disordered" evidence="11">
    <location>
        <begin position="846"/>
        <end position="877"/>
    </location>
</feature>
<comment type="pathway">
    <text evidence="2 10">Glycan metabolism; cellulose degradation.</text>
</comment>
<dbReference type="PANTHER" id="PTHR42715">
    <property type="entry name" value="BETA-GLUCOSIDASE"/>
    <property type="match status" value="1"/>
</dbReference>
<evidence type="ECO:0000256" key="8">
    <source>
        <dbReference type="ARBA" id="ARBA00023295"/>
    </source>
</evidence>
<evidence type="ECO:0000256" key="11">
    <source>
        <dbReference type="SAM" id="MobiDB-lite"/>
    </source>
</evidence>
<dbReference type="PRINTS" id="PR00133">
    <property type="entry name" value="GLHYDRLASE3"/>
</dbReference>
<evidence type="ECO:0000256" key="2">
    <source>
        <dbReference type="ARBA" id="ARBA00004987"/>
    </source>
</evidence>
<dbReference type="Proteomes" id="UP000536711">
    <property type="component" value="Unassembled WGS sequence"/>
</dbReference>
<dbReference type="EMBL" id="JAADJF010000353">
    <property type="protein sequence ID" value="KAF4421573.1"/>
    <property type="molecule type" value="Genomic_DNA"/>
</dbReference>
<dbReference type="PANTHER" id="PTHR42715:SF27">
    <property type="entry name" value="BETA-GLUCOSIDASE-RELATED"/>
    <property type="match status" value="1"/>
</dbReference>
<dbReference type="InterPro" id="IPR036962">
    <property type="entry name" value="Glyco_hydro_3_N_sf"/>
</dbReference>
<dbReference type="OrthoDB" id="47059at2759"/>
<keyword evidence="9 10" id="KW-0624">Polysaccharide degradation</keyword>
<evidence type="ECO:0000256" key="6">
    <source>
        <dbReference type="ARBA" id="ARBA00023180"/>
    </source>
</evidence>
<dbReference type="InterPro" id="IPR001764">
    <property type="entry name" value="Glyco_hydro_3_N"/>
</dbReference>
<dbReference type="UniPathway" id="UPA00696"/>
<evidence type="ECO:0000256" key="5">
    <source>
        <dbReference type="ARBA" id="ARBA00023001"/>
    </source>
</evidence>